<dbReference type="GO" id="GO:0004518">
    <property type="term" value="F:nuclease activity"/>
    <property type="evidence" value="ECO:0007669"/>
    <property type="project" value="UniProtKB-KW"/>
</dbReference>
<accession>A0A1M5B9H3</accession>
<dbReference type="InterPro" id="IPR044925">
    <property type="entry name" value="His-Me_finger_sf"/>
</dbReference>
<feature type="chain" id="PRO_5012273959" evidence="5">
    <location>
        <begin position="20"/>
        <end position="620"/>
    </location>
</feature>
<dbReference type="SMART" id="SM00060">
    <property type="entry name" value="FN3"/>
    <property type="match status" value="1"/>
</dbReference>
<dbReference type="AlphaFoldDB" id="A0A1M5B9H3"/>
<keyword evidence="4" id="KW-0378">Hydrolase</keyword>
<evidence type="ECO:0000256" key="4">
    <source>
        <dbReference type="ARBA" id="ARBA00022801"/>
    </source>
</evidence>
<dbReference type="OrthoDB" id="5485925at2"/>
<keyword evidence="8" id="KW-1185">Reference proteome</keyword>
<dbReference type="Proteomes" id="UP000184518">
    <property type="component" value="Unassembled WGS sequence"/>
</dbReference>
<dbReference type="InterPro" id="IPR026444">
    <property type="entry name" value="Secre_tail"/>
</dbReference>
<dbReference type="PANTHER" id="PTHR33607">
    <property type="entry name" value="ENDONUCLEASE-1"/>
    <property type="match status" value="1"/>
</dbReference>
<dbReference type="InterPro" id="IPR036116">
    <property type="entry name" value="FN3_sf"/>
</dbReference>
<keyword evidence="3 5" id="KW-0732">Signal</keyword>
<evidence type="ECO:0000313" key="7">
    <source>
        <dbReference type="EMBL" id="SHF38987.1"/>
    </source>
</evidence>
<dbReference type="EMBL" id="FQUT01000004">
    <property type="protein sequence ID" value="SHF38987.1"/>
    <property type="molecule type" value="Genomic_DNA"/>
</dbReference>
<evidence type="ECO:0000313" key="8">
    <source>
        <dbReference type="Proteomes" id="UP000184518"/>
    </source>
</evidence>
<dbReference type="InterPro" id="IPR003961">
    <property type="entry name" value="FN3_dom"/>
</dbReference>
<sequence>MKKTLLPLLLFSSYFAAQAPTGYYDGTTGLTDYALKSKLHDIISAKNINWHYNDLPNLYNQTDLDKYYDHDATNTTWLLDVYSEIPSGQDAYEYTSANLTSTSGAEGTGYNREHAVPQSTFNSNYPMYSDLHFVIPTDARINQLRNNYPYGIGNSTIHYTFTNSSKIANSAIPNYVYTNRVYEPINEFKGDIARMLLYFAVRYEDKLPSFNYSTNINPAMDRSALDGTAERAFDAPYIAMLLQWHAQDPVSQREIDRNNAVYTIQNNRNPFIDNPQWVNQIWVQTPDTAVPQTPLNLNSVQTGAFYTTLAWSPSTSSDVIGYNIYQNSSLVATTKSTSVVIDHLSPSTSYSFTVRAYDAGYLQSSDSNVITVSTLAADSNSKDLFITKYIEGTDTNKALEIVNKTGHEVDLNNYSIRVQYYNSITGFYYYGNSFEFEGKVPNNGTFVILNPKSTLSCYTNSNAQFLTAGDALNFAGTQYVELAYKSSTIDAIGSKFVSNSYGDVSLYRKNTVTQPNSSFTFSEWDSYPSDYCQNLGTLSTSDLILAGNDIKIYPNPVHDNIFVNGKTEHVKSAKILDFSGKLIYSEQNPFKNKNNISVQNLSTGSYLLKLDEKIFQFIKK</sequence>
<dbReference type="STRING" id="1416778.SAMN05443633_10484"/>
<dbReference type="SUPFAM" id="SSF49265">
    <property type="entry name" value="Fibronectin type III"/>
    <property type="match status" value="1"/>
</dbReference>
<dbReference type="Pfam" id="PF00041">
    <property type="entry name" value="fn3"/>
    <property type="match status" value="1"/>
</dbReference>
<dbReference type="SUPFAM" id="SSF54060">
    <property type="entry name" value="His-Me finger endonucleases"/>
    <property type="match status" value="1"/>
</dbReference>
<comment type="similarity">
    <text evidence="1">Belongs to the EndA/NucM nuclease family.</text>
</comment>
<reference evidence="8" key="1">
    <citation type="submission" date="2016-11" db="EMBL/GenBank/DDBJ databases">
        <authorList>
            <person name="Varghese N."/>
            <person name="Submissions S."/>
        </authorList>
    </citation>
    <scope>NUCLEOTIDE SEQUENCE [LARGE SCALE GENOMIC DNA]</scope>
    <source>
        <strain evidence="8">DSM 27619</strain>
    </source>
</reference>
<feature type="signal peptide" evidence="5">
    <location>
        <begin position="1"/>
        <end position="19"/>
    </location>
</feature>
<feature type="domain" description="Fibronectin type-III" evidence="6">
    <location>
        <begin position="293"/>
        <end position="377"/>
    </location>
</feature>
<dbReference type="CDD" id="cd00063">
    <property type="entry name" value="FN3"/>
    <property type="match status" value="1"/>
</dbReference>
<dbReference type="PANTHER" id="PTHR33607:SF2">
    <property type="entry name" value="ENDONUCLEASE-1"/>
    <property type="match status" value="1"/>
</dbReference>
<dbReference type="InterPro" id="IPR007346">
    <property type="entry name" value="Endonuclease-I"/>
</dbReference>
<dbReference type="NCBIfam" id="TIGR04183">
    <property type="entry name" value="Por_Secre_tail"/>
    <property type="match status" value="1"/>
</dbReference>
<gene>
    <name evidence="7" type="ORF">SAMN05443633_10484</name>
</gene>
<dbReference type="InterPro" id="IPR013783">
    <property type="entry name" value="Ig-like_fold"/>
</dbReference>
<protein>
    <submittedName>
        <fullName evidence="7">Por secretion system C-terminal sorting domain-containing protein</fullName>
    </submittedName>
</protein>
<keyword evidence="2" id="KW-0540">Nuclease</keyword>
<evidence type="ECO:0000256" key="1">
    <source>
        <dbReference type="ARBA" id="ARBA00006429"/>
    </source>
</evidence>
<evidence type="ECO:0000256" key="3">
    <source>
        <dbReference type="ARBA" id="ARBA00022729"/>
    </source>
</evidence>
<evidence type="ECO:0000259" key="6">
    <source>
        <dbReference type="PROSITE" id="PS50853"/>
    </source>
</evidence>
<dbReference type="RefSeq" id="WP_072956022.1">
    <property type="nucleotide sequence ID" value="NZ_FQUT01000004.1"/>
</dbReference>
<name>A0A1M5B9H3_9FLAO</name>
<evidence type="ECO:0000256" key="5">
    <source>
        <dbReference type="SAM" id="SignalP"/>
    </source>
</evidence>
<dbReference type="Pfam" id="PF18962">
    <property type="entry name" value="Por_Secre_tail"/>
    <property type="match status" value="1"/>
</dbReference>
<evidence type="ECO:0000256" key="2">
    <source>
        <dbReference type="ARBA" id="ARBA00022722"/>
    </source>
</evidence>
<dbReference type="PROSITE" id="PS50853">
    <property type="entry name" value="FN3"/>
    <property type="match status" value="1"/>
</dbReference>
<dbReference type="GO" id="GO:0016787">
    <property type="term" value="F:hydrolase activity"/>
    <property type="evidence" value="ECO:0007669"/>
    <property type="project" value="UniProtKB-KW"/>
</dbReference>
<organism evidence="7 8">
    <name type="scientific">Chryseobacterium arachidis</name>
    <dbReference type="NCBI Taxonomy" id="1416778"/>
    <lineage>
        <taxon>Bacteria</taxon>
        <taxon>Pseudomonadati</taxon>
        <taxon>Bacteroidota</taxon>
        <taxon>Flavobacteriia</taxon>
        <taxon>Flavobacteriales</taxon>
        <taxon>Weeksellaceae</taxon>
        <taxon>Chryseobacterium group</taxon>
        <taxon>Chryseobacterium</taxon>
    </lineage>
</organism>
<dbReference type="Gene3D" id="2.60.40.10">
    <property type="entry name" value="Immunoglobulins"/>
    <property type="match status" value="1"/>
</dbReference>
<proteinExistence type="inferred from homology"/>
<dbReference type="Pfam" id="PF04231">
    <property type="entry name" value="Endonuclease_1"/>
    <property type="match status" value="1"/>
</dbReference>